<accession>A0AA36M4E5</accession>
<dbReference type="AlphaFoldDB" id="A0AA36M4E5"/>
<proteinExistence type="predicted"/>
<sequence length="182" mass="20590">MCTIFMEGAEWQIKGTNVYAFERGSVMPICSPISLNVDRPTTATALGARTTTTAPRARPPVFQIRPIQANPVMKNLTGVNSSYSFIYYQDQPHFCKPTMLCLYRTKPTVCYVIGSGELCRGFVLSEYCEEEATYPVATYIFKYGMECYTVVHNQPDPTYVFPEIPGYALLSKFFVRSIIFYA</sequence>
<keyword evidence="2" id="KW-1185">Reference proteome</keyword>
<gene>
    <name evidence="1" type="ORF">CYNAS_LOCUS10382</name>
</gene>
<dbReference type="EMBL" id="CATQJL010000223">
    <property type="protein sequence ID" value="CAJ0598399.1"/>
    <property type="molecule type" value="Genomic_DNA"/>
</dbReference>
<evidence type="ECO:0000313" key="2">
    <source>
        <dbReference type="Proteomes" id="UP001176961"/>
    </source>
</evidence>
<name>A0AA36M4E5_CYLNA</name>
<protein>
    <submittedName>
        <fullName evidence="1">Uncharacterized protein</fullName>
    </submittedName>
</protein>
<organism evidence="1 2">
    <name type="scientific">Cylicocyclus nassatus</name>
    <name type="common">Nematode worm</name>
    <dbReference type="NCBI Taxonomy" id="53992"/>
    <lineage>
        <taxon>Eukaryota</taxon>
        <taxon>Metazoa</taxon>
        <taxon>Ecdysozoa</taxon>
        <taxon>Nematoda</taxon>
        <taxon>Chromadorea</taxon>
        <taxon>Rhabditida</taxon>
        <taxon>Rhabditina</taxon>
        <taxon>Rhabditomorpha</taxon>
        <taxon>Strongyloidea</taxon>
        <taxon>Strongylidae</taxon>
        <taxon>Cylicocyclus</taxon>
    </lineage>
</organism>
<reference evidence="1" key="1">
    <citation type="submission" date="2023-07" db="EMBL/GenBank/DDBJ databases">
        <authorList>
            <consortium name="CYATHOMIX"/>
        </authorList>
    </citation>
    <scope>NUCLEOTIDE SEQUENCE</scope>
    <source>
        <strain evidence="1">N/A</strain>
    </source>
</reference>
<comment type="caution">
    <text evidence="1">The sequence shown here is derived from an EMBL/GenBank/DDBJ whole genome shotgun (WGS) entry which is preliminary data.</text>
</comment>
<evidence type="ECO:0000313" key="1">
    <source>
        <dbReference type="EMBL" id="CAJ0598399.1"/>
    </source>
</evidence>
<dbReference type="Proteomes" id="UP001176961">
    <property type="component" value="Unassembled WGS sequence"/>
</dbReference>